<dbReference type="EMBL" id="DVNZ01000122">
    <property type="protein sequence ID" value="HIU94267.1"/>
    <property type="molecule type" value="Genomic_DNA"/>
</dbReference>
<evidence type="ECO:0000256" key="1">
    <source>
        <dbReference type="ARBA" id="ARBA00004141"/>
    </source>
</evidence>
<evidence type="ECO:0000313" key="9">
    <source>
        <dbReference type="Proteomes" id="UP000824128"/>
    </source>
</evidence>
<feature type="transmembrane region" description="Helical" evidence="7">
    <location>
        <begin position="408"/>
        <end position="427"/>
    </location>
</feature>
<dbReference type="GO" id="GO:0042907">
    <property type="term" value="F:xanthine transmembrane transporter activity"/>
    <property type="evidence" value="ECO:0007669"/>
    <property type="project" value="TreeGrafter"/>
</dbReference>
<feature type="transmembrane region" description="Helical" evidence="7">
    <location>
        <begin position="166"/>
        <end position="185"/>
    </location>
</feature>
<dbReference type="InterPro" id="IPR006043">
    <property type="entry name" value="NCS2"/>
</dbReference>
<reference evidence="8" key="2">
    <citation type="journal article" date="2021" name="PeerJ">
        <title>Extensive microbial diversity within the chicken gut microbiome revealed by metagenomics and culture.</title>
        <authorList>
            <person name="Gilroy R."/>
            <person name="Ravi A."/>
            <person name="Getino M."/>
            <person name="Pursley I."/>
            <person name="Horton D.L."/>
            <person name="Alikhan N.F."/>
            <person name="Baker D."/>
            <person name="Gharbi K."/>
            <person name="Hall N."/>
            <person name="Watson M."/>
            <person name="Adriaenssens E.M."/>
            <person name="Foster-Nyarko E."/>
            <person name="Jarju S."/>
            <person name="Secka A."/>
            <person name="Antonio M."/>
            <person name="Oren A."/>
            <person name="Chaudhuri R.R."/>
            <person name="La Ragione R."/>
            <person name="Hildebrand F."/>
            <person name="Pallen M.J."/>
        </authorList>
    </citation>
    <scope>NUCLEOTIDE SEQUENCE</scope>
    <source>
        <strain evidence="8">ChiGjej2B2-16831</strain>
    </source>
</reference>
<dbReference type="AlphaFoldDB" id="A0A9D1N3U6"/>
<dbReference type="Proteomes" id="UP000824128">
    <property type="component" value="Unassembled WGS sequence"/>
</dbReference>
<feature type="transmembrane region" description="Helical" evidence="7">
    <location>
        <begin position="27"/>
        <end position="46"/>
    </location>
</feature>
<reference evidence="8" key="1">
    <citation type="submission" date="2020-10" db="EMBL/GenBank/DDBJ databases">
        <authorList>
            <person name="Gilroy R."/>
        </authorList>
    </citation>
    <scope>NUCLEOTIDE SEQUENCE</scope>
    <source>
        <strain evidence="8">ChiGjej2B2-16831</strain>
    </source>
</reference>
<sequence length="445" mass="45768">MKKIPVGYAINECPPLKETIPLSLQHILILIFNVLPVPLLIGGGVGLSTTEITILVAGCLLVTGVATIVQSLGVGPVGARLPICLENSFVFVTPGIALGMQYGLDTFTGACLVGSVVTVVLWTAFHKQLSNLFKPYITGAVVMALGLSLFSVGIDYCAGGSGAADYGDPINLVLAFGTIIIMLLLNHYGRKNFLSKASPLIAIIVMSAVAALFGKLDLSSIGAESWVRVPQPLHFGINFELGPTITITVLSFVALVELMGDQASAAMLTQGRLASDKESRGGILAQGVTSIFSSLFNMVPTISGSANIGLCGLSGVSSRYVITITGGVVVLCSLCPKLCAVFAAIPSPVLGGVALSAFGTILLSGMNVIRSSRLTPRTTTIVGVSLAVGVGFSMVSGALAAFPFWASTMLSGVPGTAITAIVLSLILREKKEDAQEAEAAPAAEG</sequence>
<dbReference type="NCBIfam" id="NF037981">
    <property type="entry name" value="NCS2_1"/>
    <property type="match status" value="1"/>
</dbReference>
<name>A0A9D1N3U6_9FIRM</name>
<evidence type="ECO:0000256" key="6">
    <source>
        <dbReference type="ARBA" id="ARBA00023136"/>
    </source>
</evidence>
<evidence type="ECO:0000256" key="3">
    <source>
        <dbReference type="ARBA" id="ARBA00022448"/>
    </source>
</evidence>
<comment type="similarity">
    <text evidence="2">Belongs to the nucleobase:cation symporter-2 (NCS2) (TC 2.A.40) family.</text>
</comment>
<evidence type="ECO:0000256" key="5">
    <source>
        <dbReference type="ARBA" id="ARBA00022989"/>
    </source>
</evidence>
<comment type="subcellular location">
    <subcellularLocation>
        <location evidence="1">Membrane</location>
        <topology evidence="1">Multi-pass membrane protein</topology>
    </subcellularLocation>
</comment>
<feature type="transmembrane region" description="Helical" evidence="7">
    <location>
        <begin position="236"/>
        <end position="258"/>
    </location>
</feature>
<keyword evidence="3" id="KW-0813">Transport</keyword>
<feature type="transmembrane region" description="Helical" evidence="7">
    <location>
        <begin position="136"/>
        <end position="154"/>
    </location>
</feature>
<feature type="transmembrane region" description="Helical" evidence="7">
    <location>
        <begin position="381"/>
        <end position="402"/>
    </location>
</feature>
<evidence type="ECO:0000256" key="7">
    <source>
        <dbReference type="SAM" id="Phobius"/>
    </source>
</evidence>
<dbReference type="PANTHER" id="PTHR42810:SF4">
    <property type="entry name" value="URIC ACID TRANSPORTER UACT"/>
    <property type="match status" value="1"/>
</dbReference>
<feature type="transmembrane region" description="Helical" evidence="7">
    <location>
        <begin position="349"/>
        <end position="369"/>
    </location>
</feature>
<accession>A0A9D1N3U6</accession>
<keyword evidence="6 7" id="KW-0472">Membrane</keyword>
<feature type="transmembrane region" description="Helical" evidence="7">
    <location>
        <begin position="197"/>
        <end position="216"/>
    </location>
</feature>
<feature type="transmembrane region" description="Helical" evidence="7">
    <location>
        <begin position="320"/>
        <end position="343"/>
    </location>
</feature>
<keyword evidence="4 7" id="KW-0812">Transmembrane</keyword>
<dbReference type="Pfam" id="PF00860">
    <property type="entry name" value="Xan_ur_permease"/>
    <property type="match status" value="1"/>
</dbReference>
<gene>
    <name evidence="8" type="ORF">IAD24_03825</name>
</gene>
<evidence type="ECO:0000256" key="2">
    <source>
        <dbReference type="ARBA" id="ARBA00008821"/>
    </source>
</evidence>
<evidence type="ECO:0000313" key="8">
    <source>
        <dbReference type="EMBL" id="HIU94267.1"/>
    </source>
</evidence>
<protein>
    <submittedName>
        <fullName evidence="8">Purine/pyrimidine permease</fullName>
    </submittedName>
</protein>
<organism evidence="8 9">
    <name type="scientific">Candidatus Aphodomorpha intestinavium</name>
    <dbReference type="NCBI Taxonomy" id="2840672"/>
    <lineage>
        <taxon>Bacteria</taxon>
        <taxon>Bacillati</taxon>
        <taxon>Bacillota</taxon>
        <taxon>Clostridia</taxon>
        <taxon>Eubacteriales</taxon>
        <taxon>Candidatus Aphodomorpha</taxon>
    </lineage>
</organism>
<proteinExistence type="inferred from homology"/>
<feature type="transmembrane region" description="Helical" evidence="7">
    <location>
        <begin position="106"/>
        <end position="124"/>
    </location>
</feature>
<dbReference type="GO" id="GO:0005886">
    <property type="term" value="C:plasma membrane"/>
    <property type="evidence" value="ECO:0007669"/>
    <property type="project" value="TreeGrafter"/>
</dbReference>
<dbReference type="PANTHER" id="PTHR42810">
    <property type="entry name" value="PURINE PERMEASE C1399.01C-RELATED"/>
    <property type="match status" value="1"/>
</dbReference>
<feature type="transmembrane region" description="Helical" evidence="7">
    <location>
        <begin position="52"/>
        <end position="69"/>
    </location>
</feature>
<keyword evidence="5 7" id="KW-1133">Transmembrane helix</keyword>
<comment type="caution">
    <text evidence="8">The sequence shown here is derived from an EMBL/GenBank/DDBJ whole genome shotgun (WGS) entry which is preliminary data.</text>
</comment>
<evidence type="ECO:0000256" key="4">
    <source>
        <dbReference type="ARBA" id="ARBA00022692"/>
    </source>
</evidence>